<dbReference type="KEGG" id="poj:PtoMrB4_24060"/>
<sequence length="83" mass="9427">MDIQSRTQLLRALIDQLSEEHPRDARHLDGDPQRVLIGLRDLDELGLIHAQLDWSDTCDAQGRLLVDARAITLTRRGIAFRQG</sequence>
<dbReference type="EMBL" id="AP022213">
    <property type="protein sequence ID" value="BBT16363.1"/>
    <property type="molecule type" value="Genomic_DNA"/>
</dbReference>
<name>A0A1I0UNL6_9GAMM</name>
<accession>A0A1I0UNL6</accession>
<evidence type="ECO:0000313" key="2">
    <source>
        <dbReference type="EMBL" id="BCA28429.1"/>
    </source>
</evidence>
<dbReference type="EMBL" id="AP022642">
    <property type="protein sequence ID" value="BCA28429.1"/>
    <property type="molecule type" value="Genomic_DNA"/>
</dbReference>
<dbReference type="Proteomes" id="UP000515591">
    <property type="component" value="Chromosome"/>
</dbReference>
<protein>
    <submittedName>
        <fullName evidence="1">Uncharacterized protein</fullName>
    </submittedName>
</protein>
<dbReference type="RefSeq" id="WP_074972657.1">
    <property type="nucleotide sequence ID" value="NZ_AP022213.1"/>
</dbReference>
<evidence type="ECO:0000313" key="1">
    <source>
        <dbReference type="EMBL" id="BBT16363.1"/>
    </source>
</evidence>
<evidence type="ECO:0000313" key="4">
    <source>
        <dbReference type="Proteomes" id="UP000515591"/>
    </source>
</evidence>
<reference evidence="1 4" key="1">
    <citation type="submission" date="2019-12" db="EMBL/GenBank/DDBJ databases">
        <title>complete genome sequences of Pseudomonas otitidis str. WP8-S17-CRE-03 isolated from wastewater treatment plant effluent.</title>
        <authorList>
            <person name="Sekizuka T."/>
            <person name="Itokawa K."/>
            <person name="Yatsu K."/>
            <person name="Inamine Y."/>
            <person name="Kuroda M."/>
        </authorList>
    </citation>
    <scope>NUCLEOTIDE SEQUENCE [LARGE SCALE GENOMIC DNA]</scope>
    <source>
        <strain evidence="1 4">WP8-S17-CRE-03</strain>
    </source>
</reference>
<evidence type="ECO:0000313" key="3">
    <source>
        <dbReference type="Proteomes" id="UP000501237"/>
    </source>
</evidence>
<dbReference type="AlphaFoldDB" id="A0A1I0UNL6"/>
<dbReference type="Proteomes" id="UP000501237">
    <property type="component" value="Chromosome"/>
</dbReference>
<dbReference type="GeneID" id="57397630"/>
<gene>
    <name evidence="2" type="ORF">PtoMrB4_24060</name>
    <name evidence="1" type="ORF">WP8S17C03_24120</name>
</gene>
<proteinExistence type="predicted"/>
<reference evidence="2 3" key="2">
    <citation type="journal article" date="2020" name="Microbiol. Resour. Announc.">
        <title>Complete genome sequence of Pseudomonas otitidis strain MrB4, isolated from Lake Biwa in Japan.</title>
        <authorList>
            <person name="Miyazaki K."/>
            <person name="Hase E."/>
            <person name="Maruya T."/>
        </authorList>
    </citation>
    <scope>NUCLEOTIDE SEQUENCE [LARGE SCALE GENOMIC DNA]</scope>
    <source>
        <strain evidence="2 3">MrB4</strain>
    </source>
</reference>
<organism evidence="1 4">
    <name type="scientific">Metapseudomonas otitidis</name>
    <dbReference type="NCBI Taxonomy" id="319939"/>
    <lineage>
        <taxon>Bacteria</taxon>
        <taxon>Pseudomonadati</taxon>
        <taxon>Pseudomonadota</taxon>
        <taxon>Gammaproteobacteria</taxon>
        <taxon>Pseudomonadales</taxon>
        <taxon>Pseudomonadaceae</taxon>
        <taxon>Metapseudomonas</taxon>
    </lineage>
</organism>